<gene>
    <name evidence="2" type="ORF">B0H16DRAFT_1720847</name>
</gene>
<feature type="region of interest" description="Disordered" evidence="1">
    <location>
        <begin position="80"/>
        <end position="104"/>
    </location>
</feature>
<dbReference type="AlphaFoldDB" id="A0AAD7J9X8"/>
<feature type="compositionally biased region" description="Polar residues" evidence="1">
    <location>
        <begin position="93"/>
        <end position="104"/>
    </location>
</feature>
<dbReference type="Proteomes" id="UP001215598">
    <property type="component" value="Unassembled WGS sequence"/>
</dbReference>
<accession>A0AAD7J9X8</accession>
<sequence length="380" mass="42324">MAEDVEVEWWDQEEEIVEIHTGDTPTREASTGGILSATPSTRRVLFEILLPWIATDHADQVAYVHTSDERRDCEVKLLEAEEEKSTGDAPTREASTGGTLSATPPASWNIINSNDIYTHAADPFKLDRVAEILKKVVHKFLREFTDILALSVGEVNVAPGAVYAPRIPPEARFNTGVVHQRPWTLLLSIDANTQINVLEAAGIIRRMDPQEVKSVNPISLAEKEHGQGMTLNELVHELEAQCVLPCGPKEPVPPSWRICGNFAEQNEYIFIFDFTSEFFVLEVAKEVQPYLSYTMHRWLARVWGCVSTGDVDGLTGWQDRAEAASHGVHSKKDIAGGAKLCTHLQEFAALKFSLDQFSDVIWGQPVTLEKDCSTEMGKMR</sequence>
<keyword evidence="3" id="KW-1185">Reference proteome</keyword>
<evidence type="ECO:0000313" key="3">
    <source>
        <dbReference type="Proteomes" id="UP001215598"/>
    </source>
</evidence>
<protein>
    <submittedName>
        <fullName evidence="2">Uncharacterized protein</fullName>
    </submittedName>
</protein>
<dbReference type="EMBL" id="JARKIB010000042">
    <property type="protein sequence ID" value="KAJ7758242.1"/>
    <property type="molecule type" value="Genomic_DNA"/>
</dbReference>
<proteinExistence type="predicted"/>
<evidence type="ECO:0000256" key="1">
    <source>
        <dbReference type="SAM" id="MobiDB-lite"/>
    </source>
</evidence>
<reference evidence="2" key="1">
    <citation type="submission" date="2023-03" db="EMBL/GenBank/DDBJ databases">
        <title>Massive genome expansion in bonnet fungi (Mycena s.s.) driven by repeated elements and novel gene families across ecological guilds.</title>
        <authorList>
            <consortium name="Lawrence Berkeley National Laboratory"/>
            <person name="Harder C.B."/>
            <person name="Miyauchi S."/>
            <person name="Viragh M."/>
            <person name="Kuo A."/>
            <person name="Thoen E."/>
            <person name="Andreopoulos B."/>
            <person name="Lu D."/>
            <person name="Skrede I."/>
            <person name="Drula E."/>
            <person name="Henrissat B."/>
            <person name="Morin E."/>
            <person name="Kohler A."/>
            <person name="Barry K."/>
            <person name="LaButti K."/>
            <person name="Morin E."/>
            <person name="Salamov A."/>
            <person name="Lipzen A."/>
            <person name="Mereny Z."/>
            <person name="Hegedus B."/>
            <person name="Baldrian P."/>
            <person name="Stursova M."/>
            <person name="Weitz H."/>
            <person name="Taylor A."/>
            <person name="Grigoriev I.V."/>
            <person name="Nagy L.G."/>
            <person name="Martin F."/>
            <person name="Kauserud H."/>
        </authorList>
    </citation>
    <scope>NUCLEOTIDE SEQUENCE</scope>
    <source>
        <strain evidence="2">CBHHK182m</strain>
    </source>
</reference>
<name>A0AAD7J9X8_9AGAR</name>
<evidence type="ECO:0000313" key="2">
    <source>
        <dbReference type="EMBL" id="KAJ7758242.1"/>
    </source>
</evidence>
<comment type="caution">
    <text evidence="2">The sequence shown here is derived from an EMBL/GenBank/DDBJ whole genome shotgun (WGS) entry which is preliminary data.</text>
</comment>
<organism evidence="2 3">
    <name type="scientific">Mycena metata</name>
    <dbReference type="NCBI Taxonomy" id="1033252"/>
    <lineage>
        <taxon>Eukaryota</taxon>
        <taxon>Fungi</taxon>
        <taxon>Dikarya</taxon>
        <taxon>Basidiomycota</taxon>
        <taxon>Agaricomycotina</taxon>
        <taxon>Agaricomycetes</taxon>
        <taxon>Agaricomycetidae</taxon>
        <taxon>Agaricales</taxon>
        <taxon>Marasmiineae</taxon>
        <taxon>Mycenaceae</taxon>
        <taxon>Mycena</taxon>
    </lineage>
</organism>